<evidence type="ECO:0000313" key="2">
    <source>
        <dbReference type="Proteomes" id="UP000198744"/>
    </source>
</evidence>
<gene>
    <name evidence="1" type="ORF">SAMN04489760_103157</name>
</gene>
<protein>
    <submittedName>
        <fullName evidence="1">Uncharacterized protein</fullName>
    </submittedName>
</protein>
<reference evidence="1 2" key="1">
    <citation type="submission" date="2016-10" db="EMBL/GenBank/DDBJ databases">
        <authorList>
            <person name="de Groot N.N."/>
        </authorList>
    </citation>
    <scope>NUCLEOTIDE SEQUENCE [LARGE SCALE GENOMIC DNA]</scope>
    <source>
        <strain evidence="1 2">DSM 8423</strain>
    </source>
</reference>
<name>A0A1H7VBK4_9BACT</name>
<keyword evidence="2" id="KW-1185">Reference proteome</keyword>
<accession>A0A1H7VBK4</accession>
<organism evidence="1 2">
    <name type="scientific">Syntrophus gentianae</name>
    <dbReference type="NCBI Taxonomy" id="43775"/>
    <lineage>
        <taxon>Bacteria</taxon>
        <taxon>Pseudomonadati</taxon>
        <taxon>Thermodesulfobacteriota</taxon>
        <taxon>Syntrophia</taxon>
        <taxon>Syntrophales</taxon>
        <taxon>Syntrophaceae</taxon>
        <taxon>Syntrophus</taxon>
    </lineage>
</organism>
<dbReference type="STRING" id="43775.SAMN04489760_103157"/>
<dbReference type="EMBL" id="FOBS01000003">
    <property type="protein sequence ID" value="SEM06661.1"/>
    <property type="molecule type" value="Genomic_DNA"/>
</dbReference>
<dbReference type="AlphaFoldDB" id="A0A1H7VBK4"/>
<dbReference type="Proteomes" id="UP000198744">
    <property type="component" value="Unassembled WGS sequence"/>
</dbReference>
<proteinExistence type="predicted"/>
<sequence length="37" mass="4570">MVNYPYNLFMDYTGGNSNTYYFYYYYYGGMRLCAFSR</sequence>
<evidence type="ECO:0000313" key="1">
    <source>
        <dbReference type="EMBL" id="SEM06661.1"/>
    </source>
</evidence>